<sequence length="86" mass="10264">DMLCDDDNLYELAKSYRVNFGTWSDYFNVYSYKLSESTGVILWQLTERNDELKDLINYPSCVFYETFNYSDLLEVIDHLNSIKTQH</sequence>
<dbReference type="Proteomes" id="UP000297558">
    <property type="component" value="Unassembled WGS sequence"/>
</dbReference>
<comment type="caution">
    <text evidence="1">The sequence shown here is derived from an EMBL/GenBank/DDBJ whole genome shotgun (WGS) entry which is preliminary data.</text>
</comment>
<name>A0A659NTN3_SALET</name>
<protein>
    <submittedName>
        <fullName evidence="1">Uncharacterized protein</fullName>
    </submittedName>
</protein>
<dbReference type="AlphaFoldDB" id="A0A659NTN3"/>
<dbReference type="EMBL" id="PYJZ01000141">
    <property type="protein sequence ID" value="TGC59282.1"/>
    <property type="molecule type" value="Genomic_DNA"/>
</dbReference>
<gene>
    <name evidence="1" type="ORF">C9E98_24280</name>
</gene>
<reference evidence="1 2" key="1">
    <citation type="submission" date="2018-03" db="EMBL/GenBank/DDBJ databases">
        <title>Non-Typhoidal Salmonella genome sequencing and assembly.</title>
        <authorList>
            <person name="Matchawe C."/>
        </authorList>
    </citation>
    <scope>NUCLEOTIDE SEQUENCE [LARGE SCALE GENOMIC DNA]</scope>
    <source>
        <strain evidence="1 2">36ev</strain>
    </source>
</reference>
<organism evidence="1 2">
    <name type="scientific">Salmonella enterica subsp. enterica serovar Wilhelmsburg</name>
    <dbReference type="NCBI Taxonomy" id="1960126"/>
    <lineage>
        <taxon>Bacteria</taxon>
        <taxon>Pseudomonadati</taxon>
        <taxon>Pseudomonadota</taxon>
        <taxon>Gammaproteobacteria</taxon>
        <taxon>Enterobacterales</taxon>
        <taxon>Enterobacteriaceae</taxon>
        <taxon>Salmonella</taxon>
    </lineage>
</organism>
<accession>A0A659NTN3</accession>
<evidence type="ECO:0000313" key="2">
    <source>
        <dbReference type="Proteomes" id="UP000297558"/>
    </source>
</evidence>
<feature type="non-terminal residue" evidence="1">
    <location>
        <position position="1"/>
    </location>
</feature>
<evidence type="ECO:0000313" key="1">
    <source>
        <dbReference type="EMBL" id="TGC59282.1"/>
    </source>
</evidence>
<proteinExistence type="predicted"/>